<evidence type="ECO:0000313" key="1">
    <source>
        <dbReference type="EMBL" id="GGM60392.1"/>
    </source>
</evidence>
<proteinExistence type="predicted"/>
<gene>
    <name evidence="1" type="ORF">GCM10008956_40090</name>
</gene>
<protein>
    <submittedName>
        <fullName evidence="1">Uncharacterized protein</fullName>
    </submittedName>
</protein>
<name>A0A8H9GT30_9DEIO</name>
<evidence type="ECO:0000313" key="2">
    <source>
        <dbReference type="Proteomes" id="UP000600547"/>
    </source>
</evidence>
<keyword evidence="2" id="KW-1185">Reference proteome</keyword>
<dbReference type="Proteomes" id="UP000600547">
    <property type="component" value="Unassembled WGS sequence"/>
</dbReference>
<dbReference type="AlphaFoldDB" id="A0A8H9GT30"/>
<accession>A0A8H9GT30</accession>
<comment type="caution">
    <text evidence="1">The sequence shown here is derived from an EMBL/GenBank/DDBJ whole genome shotgun (WGS) entry which is preliminary data.</text>
</comment>
<dbReference type="EMBL" id="BMQG01000037">
    <property type="protein sequence ID" value="GGM60392.1"/>
    <property type="molecule type" value="Genomic_DNA"/>
</dbReference>
<sequence>MVDGELWDTFTKAFDAVRSGEEVSLHAALANQFSGHHPGALSLETVHAEVTRTRESLSDLRVFIRETNERHDQQLAEVQQSISDLRTLMQVDLPNLLRAATDLIHEQGRALSDQHARAEQAAETSRLQHSADLQQVVTTHVAALHSALDTQAATISNIETGVRVVAEVVSNIADHFTTEDESGA</sequence>
<reference evidence="2" key="1">
    <citation type="journal article" date="2019" name="Int. J. Syst. Evol. Microbiol.">
        <title>The Global Catalogue of Microorganisms (GCM) 10K type strain sequencing project: providing services to taxonomists for standard genome sequencing and annotation.</title>
        <authorList>
            <consortium name="The Broad Institute Genomics Platform"/>
            <consortium name="The Broad Institute Genome Sequencing Center for Infectious Disease"/>
            <person name="Wu L."/>
            <person name="Ma J."/>
        </authorList>
    </citation>
    <scope>NUCLEOTIDE SEQUENCE [LARGE SCALE GENOMIC DNA]</scope>
    <source>
        <strain evidence="2">JCM 31047</strain>
    </source>
</reference>
<organism evidence="1 2">
    <name type="scientific">Deinococcus arenae</name>
    <dbReference type="NCBI Taxonomy" id="1452751"/>
    <lineage>
        <taxon>Bacteria</taxon>
        <taxon>Thermotogati</taxon>
        <taxon>Deinococcota</taxon>
        <taxon>Deinococci</taxon>
        <taxon>Deinococcales</taxon>
        <taxon>Deinococcaceae</taxon>
        <taxon>Deinococcus</taxon>
    </lineage>
</organism>